<reference evidence="1" key="1">
    <citation type="submission" date="2022-10" db="EMBL/GenBank/DDBJ databases">
        <title>Culturing micro-colonial fungi from biological soil crusts in the Mojave desert and describing Neophaeococcomyces mojavensis, and introducing the new genera and species Taxawa tesnikishii.</title>
        <authorList>
            <person name="Kurbessoian T."/>
            <person name="Stajich J.E."/>
        </authorList>
    </citation>
    <scope>NUCLEOTIDE SEQUENCE</scope>
    <source>
        <strain evidence="1">JES_112</strain>
    </source>
</reference>
<sequence length="687" mass="76513">MSITLCITVMQDDGKRGDSSRKQLRLPAIAPKDDQASSTSSSRSGRINAPAVPPRTRLPPRSRTGCWTCRTRKVKCDEARPICAQCGRLGHTCDYNPRLSFRDDTARVVERMQDVTVCGSSVWDRFASPAPSSTGSVVDDLPPFGSLLTDEDREKKAEASIPGTFNVIVNPESFQHLPEYSADDAELTRGGISSLRRGSIAASLTSSIGRDSMIEAIPIPDDPNTVILPRFEDLSRRPTRELKSPTSPIASTRTVAIKREESDAALSTRGPEITSLRYFRDVVWRQLVPPEHGQDSSIILLDEAAAQFPALIRAMVAVGSLAMSQQDGGEPLDSLQQYSETLPELKSALKSEEDLALDGALLTHFLMLVYEIATADVEHPNIWPHHISTLLKITLQRRRMFGGERFPFIVWWVCNIDLDALLSGMGGGEFVGHMLKNDLIPPPSFHLYPLGVDGSSVVYPEERDSLPIVLTLDYEVMLHAVRLGLLAHEFRNDASFGTIDMRQKVMAIKIRQSRVYDIQEGLRHLWSVPAVQNLAKTQLPSRAQRLYHHAWTLHRACIIYSHTSMWSGQRLDTSPDFDVEIAVASQQILQAAQTIIPNDLYSSRFLTFPLFMAGFASMIGSQKTLAVDLIQQIERDAIGRNTRAARHALETIYERQNQQFMHTGHSLDVDWVQVMLERGLAVVNFGL</sequence>
<comment type="caution">
    <text evidence="1">The sequence shown here is derived from an EMBL/GenBank/DDBJ whole genome shotgun (WGS) entry which is preliminary data.</text>
</comment>
<evidence type="ECO:0000313" key="2">
    <source>
        <dbReference type="Proteomes" id="UP001172386"/>
    </source>
</evidence>
<protein>
    <submittedName>
        <fullName evidence="1">Uncharacterized protein</fullName>
    </submittedName>
</protein>
<organism evidence="1 2">
    <name type="scientific">Neophaeococcomyces mojaviensis</name>
    <dbReference type="NCBI Taxonomy" id="3383035"/>
    <lineage>
        <taxon>Eukaryota</taxon>
        <taxon>Fungi</taxon>
        <taxon>Dikarya</taxon>
        <taxon>Ascomycota</taxon>
        <taxon>Pezizomycotina</taxon>
        <taxon>Eurotiomycetes</taxon>
        <taxon>Chaetothyriomycetidae</taxon>
        <taxon>Chaetothyriales</taxon>
        <taxon>Chaetothyriales incertae sedis</taxon>
        <taxon>Neophaeococcomyces</taxon>
    </lineage>
</organism>
<dbReference type="Proteomes" id="UP001172386">
    <property type="component" value="Unassembled WGS sequence"/>
</dbReference>
<evidence type="ECO:0000313" key="1">
    <source>
        <dbReference type="EMBL" id="KAJ9662332.1"/>
    </source>
</evidence>
<proteinExistence type="predicted"/>
<keyword evidence="2" id="KW-1185">Reference proteome</keyword>
<dbReference type="EMBL" id="JAPDRQ010000016">
    <property type="protein sequence ID" value="KAJ9662332.1"/>
    <property type="molecule type" value="Genomic_DNA"/>
</dbReference>
<accession>A0ACC3AHR1</accession>
<name>A0ACC3AHR1_9EURO</name>
<gene>
    <name evidence="1" type="ORF">H2198_001466</name>
</gene>